<protein>
    <submittedName>
        <fullName evidence="1">Uncharacterized protein</fullName>
    </submittedName>
</protein>
<keyword evidence="2" id="KW-1185">Reference proteome</keyword>
<evidence type="ECO:0000313" key="2">
    <source>
        <dbReference type="Proteomes" id="UP000016922"/>
    </source>
</evidence>
<dbReference type="RefSeq" id="XP_008080813.1">
    <property type="nucleotide sequence ID" value="XM_008082622.1"/>
</dbReference>
<gene>
    <name evidence="1" type="ORF">GLAREA_07935</name>
</gene>
<dbReference type="OrthoDB" id="5425374at2759"/>
<dbReference type="AlphaFoldDB" id="S3DLB0"/>
<dbReference type="KEGG" id="glz:GLAREA_07935"/>
<name>S3DLB0_GLAL2</name>
<accession>S3DLB0</accession>
<organism evidence="1 2">
    <name type="scientific">Glarea lozoyensis (strain ATCC 20868 / MF5171)</name>
    <dbReference type="NCBI Taxonomy" id="1116229"/>
    <lineage>
        <taxon>Eukaryota</taxon>
        <taxon>Fungi</taxon>
        <taxon>Dikarya</taxon>
        <taxon>Ascomycota</taxon>
        <taxon>Pezizomycotina</taxon>
        <taxon>Leotiomycetes</taxon>
        <taxon>Helotiales</taxon>
        <taxon>Helotiaceae</taxon>
        <taxon>Glarea</taxon>
    </lineage>
</organism>
<dbReference type="GeneID" id="19466987"/>
<proteinExistence type="predicted"/>
<dbReference type="STRING" id="1116229.S3DLB0"/>
<dbReference type="EMBL" id="KE145359">
    <property type="protein sequence ID" value="EPE32801.1"/>
    <property type="molecule type" value="Genomic_DNA"/>
</dbReference>
<dbReference type="HOGENOM" id="CLU_2250419_0_0_1"/>
<evidence type="ECO:0000313" key="1">
    <source>
        <dbReference type="EMBL" id="EPE32801.1"/>
    </source>
</evidence>
<sequence length="104" mass="12404">MSTRVKLGYRWLGPFRVARVVPNKRTYFLKELDRTRLNGTFASRRLKIFRKREGVWDPVEIEGSVFEKATELVELGLEAKEEEEFEEIRNKTAKIDEEEKDREL</sequence>
<dbReference type="Proteomes" id="UP000016922">
    <property type="component" value="Unassembled WGS sequence"/>
</dbReference>
<reference evidence="1 2" key="1">
    <citation type="journal article" date="2013" name="BMC Genomics">
        <title>Genomics-driven discovery of the pneumocandin biosynthetic gene cluster in the fungus Glarea lozoyensis.</title>
        <authorList>
            <person name="Chen L."/>
            <person name="Yue Q."/>
            <person name="Zhang X."/>
            <person name="Xiang M."/>
            <person name="Wang C."/>
            <person name="Li S."/>
            <person name="Che Y."/>
            <person name="Ortiz-Lopez F.J."/>
            <person name="Bills G.F."/>
            <person name="Liu X."/>
            <person name="An Z."/>
        </authorList>
    </citation>
    <scope>NUCLEOTIDE SEQUENCE [LARGE SCALE GENOMIC DNA]</scope>
    <source>
        <strain evidence="2">ATCC 20868 / MF5171</strain>
    </source>
</reference>